<name>A0A432PBA2_9HYPH</name>
<evidence type="ECO:0000313" key="3">
    <source>
        <dbReference type="Proteomes" id="UP000278823"/>
    </source>
</evidence>
<dbReference type="Proteomes" id="UP000278823">
    <property type="component" value="Unassembled WGS sequence"/>
</dbReference>
<evidence type="ECO:0000313" key="2">
    <source>
        <dbReference type="EMBL" id="RUM19291.1"/>
    </source>
</evidence>
<evidence type="ECO:0000259" key="1">
    <source>
        <dbReference type="Pfam" id="PF05272"/>
    </source>
</evidence>
<dbReference type="OrthoDB" id="9763644at2"/>
<proteinExistence type="predicted"/>
<accession>A0A432PBA2</accession>
<dbReference type="RefSeq" id="WP_126924948.1">
    <property type="nucleotide sequence ID" value="NZ_ML133703.1"/>
</dbReference>
<reference evidence="3" key="1">
    <citation type="submission" date="2018-11" db="EMBL/GenBank/DDBJ databases">
        <title>Rhizobium chutanense sp. nov., isolated from root nodules of Phaseolus vulgaris in China.</title>
        <authorList>
            <person name="Huo Y."/>
        </authorList>
    </citation>
    <scope>NUCLEOTIDE SEQUENCE [LARGE SCALE GENOMIC DNA]</scope>
    <source>
        <strain evidence="3">CCBAU 65647</strain>
    </source>
</reference>
<feature type="domain" description="Virulence-associated protein E-like" evidence="1">
    <location>
        <begin position="180"/>
        <end position="395"/>
    </location>
</feature>
<dbReference type="PANTHER" id="PTHR34985:SF1">
    <property type="entry name" value="SLR0554 PROTEIN"/>
    <property type="match status" value="1"/>
</dbReference>
<dbReference type="AlphaFoldDB" id="A0A432PBA2"/>
<protein>
    <submittedName>
        <fullName evidence="2">Virulence-associated E family protein</fullName>
    </submittedName>
</protein>
<gene>
    <name evidence="2" type="ORF">EFQ99_31475</name>
</gene>
<dbReference type="PANTHER" id="PTHR34985">
    <property type="entry name" value="SLR0554 PROTEIN"/>
    <property type="match status" value="1"/>
</dbReference>
<dbReference type="InterPro" id="IPR007936">
    <property type="entry name" value="VapE-like_dom"/>
</dbReference>
<keyword evidence="3" id="KW-1185">Reference proteome</keyword>
<dbReference type="Pfam" id="PF05272">
    <property type="entry name" value="VapE-like_dom"/>
    <property type="match status" value="1"/>
</dbReference>
<organism evidence="2 3">
    <name type="scientific">Rhizobium vallis</name>
    <dbReference type="NCBI Taxonomy" id="634290"/>
    <lineage>
        <taxon>Bacteria</taxon>
        <taxon>Pseudomonadati</taxon>
        <taxon>Pseudomonadota</taxon>
        <taxon>Alphaproteobacteria</taxon>
        <taxon>Hyphomicrobiales</taxon>
        <taxon>Rhizobiaceae</taxon>
        <taxon>Rhizobium/Agrobacterium group</taxon>
        <taxon>Rhizobium</taxon>
    </lineage>
</organism>
<dbReference type="EMBL" id="RJTH01000020">
    <property type="protein sequence ID" value="RUM19291.1"/>
    <property type="molecule type" value="Genomic_DNA"/>
</dbReference>
<comment type="caution">
    <text evidence="2">The sequence shown here is derived from an EMBL/GenBank/DDBJ whole genome shotgun (WGS) entry which is preliminary data.</text>
</comment>
<sequence>MASPPYLYADWLRGRTPPKGWDAADAVADGWTEDELTALIQAAARPWTPPVAEKVRKVPPTAAGKIIAADGGWQMELLRSEKGRVKPGATRNWALFLECHPDLSGIFAFDTFKMRVVLMRRPPWDPARGSWRERMLEDRDYSEAVMWLEGNDMTPKVATIAPVIQTVAEHARFDRLTDYLEGLVWDGRPRLHNWLTYYMGIEDTPYARTVGTRWLISSVARGLQPGCKVDTMPILEGPQGARKSTAVRMLYGDDFFTDELSDIGSKDAMMEMQGIWGLEVAEMHRFNASETSAVKKFLRKQTDRYRPPYGRSVVEAPRRVCLCGTINPDGNPYLKDTTGGRSFWPLTVGRIDIEALGADRDQLWAEAVALYKAKTPWWVQEEEQQAVVAEQEKRTDVDVWVEVIVPTLTGRRSVAQFDILKSLGISAKDADWRHANRIGRIMKKLGWTASRDRKNGEDRVVFLNPVFEENGVDEEERAF</sequence>